<protein>
    <submittedName>
        <fullName evidence="3">Nucleoside-diphosphate-sugar epimerase</fullName>
    </submittedName>
</protein>
<dbReference type="Gene3D" id="3.90.25.10">
    <property type="entry name" value="UDP-galactose 4-epimerase, domain 1"/>
    <property type="match status" value="1"/>
</dbReference>
<dbReference type="SUPFAM" id="SSF51735">
    <property type="entry name" value="NAD(P)-binding Rossmann-fold domains"/>
    <property type="match status" value="1"/>
</dbReference>
<name>A0A1G5ETM4_9FIRM</name>
<dbReference type="Gene3D" id="3.40.50.720">
    <property type="entry name" value="NAD(P)-binding Rossmann-like Domain"/>
    <property type="match status" value="1"/>
</dbReference>
<organism evidence="3 4">
    <name type="scientific">Butyrivibrio hungatei</name>
    <dbReference type="NCBI Taxonomy" id="185008"/>
    <lineage>
        <taxon>Bacteria</taxon>
        <taxon>Bacillati</taxon>
        <taxon>Bacillota</taxon>
        <taxon>Clostridia</taxon>
        <taxon>Lachnospirales</taxon>
        <taxon>Lachnospiraceae</taxon>
        <taxon>Butyrivibrio</taxon>
    </lineage>
</organism>
<gene>
    <name evidence="3" type="ORF">SAMN02910451_02080</name>
</gene>
<accession>A0A1G5ETM4</accession>
<dbReference type="EMBL" id="FMUR01000012">
    <property type="protein sequence ID" value="SCY30307.1"/>
    <property type="molecule type" value="Genomic_DNA"/>
</dbReference>
<dbReference type="InterPro" id="IPR001509">
    <property type="entry name" value="Epimerase_deHydtase"/>
</dbReference>
<dbReference type="OrthoDB" id="9789543at2"/>
<dbReference type="Proteomes" id="UP000183047">
    <property type="component" value="Unassembled WGS sequence"/>
</dbReference>
<evidence type="ECO:0000313" key="3">
    <source>
        <dbReference type="EMBL" id="SCY30307.1"/>
    </source>
</evidence>
<dbReference type="Pfam" id="PF01370">
    <property type="entry name" value="Epimerase"/>
    <property type="match status" value="1"/>
</dbReference>
<evidence type="ECO:0000256" key="1">
    <source>
        <dbReference type="ARBA" id="ARBA00007637"/>
    </source>
</evidence>
<sequence length="313" mass="34718">MKNNGKIAIVTGAFGFAGANLTEHLLDYGYKVYAIGRKGSAHNERFEESESLRKVLIDMEDYDKICGYIDEGDIRSAEAIALFHLSWGGQRDDFDAQRRNIDGSLCLLDSARDIKEKCLKSKNMDVSIRVVGIGSQAEYGVKSGLITEELSLEPFSAYGSCKAAAYYLMESKARILGIDFIWGRIFSLIGKYEPEGRMLPDVVRKLAAGEKVSLSSCEQFWDYLDAGDAADAIIALFEKGVTGEVYNIANGDYDRLKNFVVRAAKCVGADESLISYGNRANPFVSLEVSGEKIKKDTGWEPKVSFEESIKYYQ</sequence>
<dbReference type="InterPro" id="IPR036291">
    <property type="entry name" value="NAD(P)-bd_dom_sf"/>
</dbReference>
<dbReference type="AlphaFoldDB" id="A0A1G5ETM4"/>
<evidence type="ECO:0000313" key="4">
    <source>
        <dbReference type="Proteomes" id="UP000183047"/>
    </source>
</evidence>
<dbReference type="PANTHER" id="PTHR43000">
    <property type="entry name" value="DTDP-D-GLUCOSE 4,6-DEHYDRATASE-RELATED"/>
    <property type="match status" value="1"/>
</dbReference>
<reference evidence="4" key="1">
    <citation type="submission" date="2016-10" db="EMBL/GenBank/DDBJ databases">
        <authorList>
            <person name="Varghese N."/>
            <person name="Submissions S."/>
        </authorList>
    </citation>
    <scope>NUCLEOTIDE SEQUENCE [LARGE SCALE GENOMIC DNA]</scope>
    <source>
        <strain evidence="4">XBD2006</strain>
    </source>
</reference>
<feature type="domain" description="NAD-dependent epimerase/dehydratase" evidence="2">
    <location>
        <begin position="9"/>
        <end position="249"/>
    </location>
</feature>
<dbReference type="RefSeq" id="WP_074462646.1">
    <property type="nucleotide sequence ID" value="NZ_FMUR01000012.1"/>
</dbReference>
<proteinExistence type="inferred from homology"/>
<keyword evidence="4" id="KW-1185">Reference proteome</keyword>
<comment type="similarity">
    <text evidence="1">Belongs to the NAD(P)-dependent epimerase/dehydratase family.</text>
</comment>
<evidence type="ECO:0000259" key="2">
    <source>
        <dbReference type="Pfam" id="PF01370"/>
    </source>
</evidence>